<organism evidence="2 3">
    <name type="scientific">Asterophora parasitica</name>
    <dbReference type="NCBI Taxonomy" id="117018"/>
    <lineage>
        <taxon>Eukaryota</taxon>
        <taxon>Fungi</taxon>
        <taxon>Dikarya</taxon>
        <taxon>Basidiomycota</taxon>
        <taxon>Agaricomycotina</taxon>
        <taxon>Agaricomycetes</taxon>
        <taxon>Agaricomycetidae</taxon>
        <taxon>Agaricales</taxon>
        <taxon>Tricholomatineae</taxon>
        <taxon>Lyophyllaceae</taxon>
        <taxon>Asterophora</taxon>
    </lineage>
</organism>
<feature type="signal peptide" evidence="1">
    <location>
        <begin position="1"/>
        <end position="20"/>
    </location>
</feature>
<evidence type="ECO:0000313" key="3">
    <source>
        <dbReference type="Proteomes" id="UP000775547"/>
    </source>
</evidence>
<gene>
    <name evidence="2" type="ORF">DXG03_005214</name>
</gene>
<dbReference type="AlphaFoldDB" id="A0A9P7FV76"/>
<evidence type="ECO:0000256" key="1">
    <source>
        <dbReference type="SAM" id="SignalP"/>
    </source>
</evidence>
<reference evidence="2" key="1">
    <citation type="submission" date="2020-07" db="EMBL/GenBank/DDBJ databases">
        <authorList>
            <person name="Nieuwenhuis M."/>
            <person name="Van De Peppel L.J.J."/>
        </authorList>
    </citation>
    <scope>NUCLEOTIDE SEQUENCE</scope>
    <source>
        <strain evidence="2">AP01</strain>
        <tissue evidence="2">Mycelium</tissue>
    </source>
</reference>
<evidence type="ECO:0000313" key="2">
    <source>
        <dbReference type="EMBL" id="KAG5635875.1"/>
    </source>
</evidence>
<feature type="non-terminal residue" evidence="2">
    <location>
        <position position="180"/>
    </location>
</feature>
<dbReference type="OrthoDB" id="5569250at2759"/>
<name>A0A9P7FV76_9AGAR</name>
<sequence length="180" mass="20784">FNENPSLLALILYAFNICAAGFDARLKFPSANKRPKRPTKEPTPQHYQDVINSVVSLPISTVKYRILETLYAYRSLVGRGTMHMVYKVAPNNDPDKPLAYKVGWPVVVRKLEADTIKRLRKRLPKTAKELELPRMELLKVDTIKDFEDRVLHALMMKVYGKLWEVGNVDAFMDVWVHCLE</sequence>
<reference evidence="2" key="2">
    <citation type="submission" date="2021-10" db="EMBL/GenBank/DDBJ databases">
        <title>Phylogenomics reveals ancestral predisposition of the termite-cultivated fungus Termitomyces towards a domesticated lifestyle.</title>
        <authorList>
            <person name="Auxier B."/>
            <person name="Grum-Grzhimaylo A."/>
            <person name="Cardenas M.E."/>
            <person name="Lodge J.D."/>
            <person name="Laessoe T."/>
            <person name="Pedersen O."/>
            <person name="Smith M.E."/>
            <person name="Kuyper T.W."/>
            <person name="Franco-Molano E.A."/>
            <person name="Baroni T.J."/>
            <person name="Aanen D.K."/>
        </authorList>
    </citation>
    <scope>NUCLEOTIDE SEQUENCE</scope>
    <source>
        <strain evidence="2">AP01</strain>
        <tissue evidence="2">Mycelium</tissue>
    </source>
</reference>
<proteinExistence type="predicted"/>
<dbReference type="Proteomes" id="UP000775547">
    <property type="component" value="Unassembled WGS sequence"/>
</dbReference>
<comment type="caution">
    <text evidence="2">The sequence shown here is derived from an EMBL/GenBank/DDBJ whole genome shotgun (WGS) entry which is preliminary data.</text>
</comment>
<feature type="chain" id="PRO_5040500324" evidence="1">
    <location>
        <begin position="21"/>
        <end position="180"/>
    </location>
</feature>
<feature type="non-terminal residue" evidence="2">
    <location>
        <position position="1"/>
    </location>
</feature>
<keyword evidence="3" id="KW-1185">Reference proteome</keyword>
<dbReference type="EMBL" id="JABCKV010003103">
    <property type="protein sequence ID" value="KAG5635875.1"/>
    <property type="molecule type" value="Genomic_DNA"/>
</dbReference>
<accession>A0A9P7FV76</accession>
<protein>
    <submittedName>
        <fullName evidence="2">Uncharacterized protein</fullName>
    </submittedName>
</protein>
<keyword evidence="1" id="KW-0732">Signal</keyword>